<dbReference type="AlphaFoldDB" id="A0A3N9UBH9"/>
<protein>
    <submittedName>
        <fullName evidence="2">Nucleic acid-binding protein</fullName>
    </submittedName>
</protein>
<proteinExistence type="predicted"/>
<feature type="domain" description="ChsH2 C-terminal OB-fold" evidence="1">
    <location>
        <begin position="26"/>
        <end position="84"/>
    </location>
</feature>
<comment type="caution">
    <text evidence="2">The sequence shown here is derived from an EMBL/GenBank/DDBJ whole genome shotgun (WGS) entry which is preliminary data.</text>
</comment>
<dbReference type="Proteomes" id="UP000274033">
    <property type="component" value="Unassembled WGS sequence"/>
</dbReference>
<keyword evidence="3" id="KW-1185">Reference proteome</keyword>
<dbReference type="OrthoDB" id="5514845at2"/>
<organism evidence="2 3">
    <name type="scientific">Lysinibacillus composti</name>
    <dbReference type="NCBI Taxonomy" id="720633"/>
    <lineage>
        <taxon>Bacteria</taxon>
        <taxon>Bacillati</taxon>
        <taxon>Bacillota</taxon>
        <taxon>Bacilli</taxon>
        <taxon>Bacillales</taxon>
        <taxon>Bacillaceae</taxon>
        <taxon>Lysinibacillus</taxon>
    </lineage>
</organism>
<dbReference type="SUPFAM" id="SSF50249">
    <property type="entry name" value="Nucleic acid-binding proteins"/>
    <property type="match status" value="1"/>
</dbReference>
<dbReference type="EMBL" id="RRCT01000015">
    <property type="protein sequence ID" value="RQW73810.1"/>
    <property type="molecule type" value="Genomic_DNA"/>
</dbReference>
<evidence type="ECO:0000259" key="1">
    <source>
        <dbReference type="Pfam" id="PF01796"/>
    </source>
</evidence>
<gene>
    <name evidence="2" type="ORF">EBB45_14655</name>
</gene>
<dbReference type="InterPro" id="IPR002878">
    <property type="entry name" value="ChsH2_C"/>
</dbReference>
<dbReference type="Pfam" id="PF01796">
    <property type="entry name" value="OB_ChsH2_C"/>
    <property type="match status" value="1"/>
</dbReference>
<dbReference type="InterPro" id="IPR012340">
    <property type="entry name" value="NA-bd_OB-fold"/>
</dbReference>
<accession>A0A3N9UBH9</accession>
<evidence type="ECO:0000313" key="2">
    <source>
        <dbReference type="EMBL" id="RQW73810.1"/>
    </source>
</evidence>
<sequence>MKIYEQYGRPYLYDHTSHATYDEVTREIADTGTVYSLTKVFVPPTEFAHEAPYCIGIIQLDEANLKITARIKDGIEIGSRVKLDAVENGVYYFSELV</sequence>
<reference evidence="2 3" key="1">
    <citation type="journal article" date="2013" name="J. Microbiol.">
        <title>Lysinibacillus chungkukjangi sp. nov., isolated from Chungkukjang, Korean fermented soybean food.</title>
        <authorList>
            <person name="Kim S.J."/>
            <person name="Jang Y.H."/>
            <person name="Hamada M."/>
            <person name="Ahn J.H."/>
            <person name="Weon H.Y."/>
            <person name="Suzuki K."/>
            <person name="Whang K.S."/>
            <person name="Kwon S.W."/>
        </authorList>
    </citation>
    <scope>NUCLEOTIDE SEQUENCE [LARGE SCALE GENOMIC DNA]</scope>
    <source>
        <strain evidence="2 3">MCCC 1A12701</strain>
    </source>
</reference>
<name>A0A3N9UBH9_9BACI</name>
<evidence type="ECO:0000313" key="3">
    <source>
        <dbReference type="Proteomes" id="UP000274033"/>
    </source>
</evidence>
<dbReference type="RefSeq" id="WP_124766024.1">
    <property type="nucleotide sequence ID" value="NZ_JAFBDY010000025.1"/>
</dbReference>